<evidence type="ECO:0000256" key="9">
    <source>
        <dbReference type="ARBA" id="ARBA00023273"/>
    </source>
</evidence>
<dbReference type="Pfam" id="PF09799">
    <property type="entry name" value="Transmemb_17"/>
    <property type="match status" value="1"/>
</dbReference>
<evidence type="ECO:0000256" key="11">
    <source>
        <dbReference type="ARBA" id="ARBA00038348"/>
    </source>
</evidence>
<keyword evidence="8 12" id="KW-0472">Membrane</keyword>
<feature type="transmembrane region" description="Helical" evidence="12">
    <location>
        <begin position="141"/>
        <end position="161"/>
    </location>
</feature>
<keyword evidence="7" id="KW-0969">Cilium</keyword>
<proteinExistence type="inferred from homology"/>
<dbReference type="Proteomes" id="UP001181693">
    <property type="component" value="Unassembled WGS sequence"/>
</dbReference>
<gene>
    <name evidence="13" type="ORF">GDO54_004691</name>
</gene>
<keyword evidence="6 12" id="KW-1133">Transmembrane helix</keyword>
<evidence type="ECO:0000256" key="7">
    <source>
        <dbReference type="ARBA" id="ARBA00023069"/>
    </source>
</evidence>
<dbReference type="PANTHER" id="PTHR13531">
    <property type="entry name" value="GEO07735P1-RELATED-RELATED"/>
    <property type="match status" value="1"/>
</dbReference>
<evidence type="ECO:0000256" key="2">
    <source>
        <dbReference type="ARBA" id="ARBA00011495"/>
    </source>
</evidence>
<reference evidence="13" key="1">
    <citation type="thesis" date="2020" institute="ProQuest LLC" country="789 East Eisenhower Parkway, Ann Arbor, MI, USA">
        <title>Comparative Genomics and Chromosome Evolution.</title>
        <authorList>
            <person name="Mudd A.B."/>
        </authorList>
    </citation>
    <scope>NUCLEOTIDE SEQUENCE</scope>
    <source>
        <strain evidence="13">1538</strain>
        <tissue evidence="13">Blood</tissue>
    </source>
</reference>
<dbReference type="AlphaFoldDB" id="A0AAV2ZMF8"/>
<dbReference type="InterPro" id="IPR019184">
    <property type="entry name" value="Uncharacterised_TM-17"/>
</dbReference>
<evidence type="ECO:0008006" key="15">
    <source>
        <dbReference type="Google" id="ProtNLM"/>
    </source>
</evidence>
<evidence type="ECO:0000313" key="14">
    <source>
        <dbReference type="Proteomes" id="UP001181693"/>
    </source>
</evidence>
<protein>
    <recommendedName>
        <fullName evidence="15">Transmembrane protein 17</fullName>
    </recommendedName>
</protein>
<name>A0AAV2ZMF8_PYXAD</name>
<evidence type="ECO:0000256" key="5">
    <source>
        <dbReference type="ARBA" id="ARBA00022794"/>
    </source>
</evidence>
<evidence type="ECO:0000256" key="12">
    <source>
        <dbReference type="SAM" id="Phobius"/>
    </source>
</evidence>
<evidence type="ECO:0000256" key="10">
    <source>
        <dbReference type="ARBA" id="ARBA00024803"/>
    </source>
</evidence>
<dbReference type="PANTHER" id="PTHR13531:SF14">
    <property type="entry name" value="TRANSMEMBRANE PROTEIN 17"/>
    <property type="match status" value="1"/>
</dbReference>
<keyword evidence="14" id="KW-1185">Reference proteome</keyword>
<accession>A0AAV2ZMF8</accession>
<feature type="transmembrane region" description="Helical" evidence="12">
    <location>
        <begin position="110"/>
        <end position="129"/>
    </location>
</feature>
<keyword evidence="4 12" id="KW-0812">Transmembrane</keyword>
<dbReference type="EMBL" id="DYDO01000012">
    <property type="protein sequence ID" value="DBA15489.1"/>
    <property type="molecule type" value="Genomic_DNA"/>
</dbReference>
<organism evidence="13 14">
    <name type="scientific">Pyxicephalus adspersus</name>
    <name type="common">African bullfrog</name>
    <dbReference type="NCBI Taxonomy" id="30357"/>
    <lineage>
        <taxon>Eukaryota</taxon>
        <taxon>Metazoa</taxon>
        <taxon>Chordata</taxon>
        <taxon>Craniata</taxon>
        <taxon>Vertebrata</taxon>
        <taxon>Euteleostomi</taxon>
        <taxon>Amphibia</taxon>
        <taxon>Batrachia</taxon>
        <taxon>Anura</taxon>
        <taxon>Neobatrachia</taxon>
        <taxon>Ranoidea</taxon>
        <taxon>Pyxicephalidae</taxon>
        <taxon>Pyxicephalinae</taxon>
        <taxon>Pyxicephalus</taxon>
    </lineage>
</organism>
<dbReference type="GO" id="GO:0035869">
    <property type="term" value="C:ciliary transition zone"/>
    <property type="evidence" value="ECO:0007669"/>
    <property type="project" value="TreeGrafter"/>
</dbReference>
<keyword evidence="9" id="KW-0966">Cell projection</keyword>
<evidence type="ECO:0000256" key="6">
    <source>
        <dbReference type="ARBA" id="ARBA00022989"/>
    </source>
</evidence>
<dbReference type="GO" id="GO:1905515">
    <property type="term" value="P:non-motile cilium assembly"/>
    <property type="evidence" value="ECO:0007669"/>
    <property type="project" value="TreeGrafter"/>
</dbReference>
<comment type="subunit">
    <text evidence="2">Part of the tectonic-like complex (also named B9 complex).</text>
</comment>
<keyword evidence="3" id="KW-1003">Cell membrane</keyword>
<comment type="subcellular location">
    <subcellularLocation>
        <location evidence="1">Cell projection</location>
        <location evidence="1">Cilium membrane</location>
        <topology evidence="1">Multi-pass membrane protein</topology>
    </subcellularLocation>
</comment>
<dbReference type="GO" id="GO:0060170">
    <property type="term" value="C:ciliary membrane"/>
    <property type="evidence" value="ECO:0007669"/>
    <property type="project" value="UniProtKB-SubCell"/>
</dbReference>
<comment type="similarity">
    <text evidence="11">Belongs to the TMEM17 family.</text>
</comment>
<comment type="caution">
    <text evidence="13">The sequence shown here is derived from an EMBL/GenBank/DDBJ whole genome shotgun (WGS) entry which is preliminary data.</text>
</comment>
<keyword evidence="5" id="KW-0970">Cilium biogenesis/degradation</keyword>
<sequence>MALLGTVRRQLNSATRNLVFDGRRTIQLAEASEVDIVSSLMLQVSLYFNCIYFPFWWICDVVALQLKYALLPDHYKFILVTLLILMSVIEIIRLFLGYSGNLQEKVPELAGFWLLSILLQLPLLLFLLFDPGTEPLPLERASHGLLVVLLFFQIPVSSFTLRRTTRRLAGRFHQLGNLEEQA</sequence>
<comment type="function">
    <text evidence="10">Transmembrane component of the tectonic-like complex, a complex localized at the transition zone of primary cilia and acting as a barrier that prevents diffusion of transmembrane proteins between the cilia and plasma membranes. Required for ciliogenesis and sonic hedgehog/SHH signaling.</text>
</comment>
<evidence type="ECO:0000256" key="1">
    <source>
        <dbReference type="ARBA" id="ARBA00004272"/>
    </source>
</evidence>
<feature type="transmembrane region" description="Helical" evidence="12">
    <location>
        <begin position="46"/>
        <end position="65"/>
    </location>
</feature>
<feature type="transmembrane region" description="Helical" evidence="12">
    <location>
        <begin position="77"/>
        <end position="98"/>
    </location>
</feature>
<evidence type="ECO:0000256" key="3">
    <source>
        <dbReference type="ARBA" id="ARBA00022475"/>
    </source>
</evidence>
<evidence type="ECO:0000256" key="8">
    <source>
        <dbReference type="ARBA" id="ARBA00023136"/>
    </source>
</evidence>
<evidence type="ECO:0000313" key="13">
    <source>
        <dbReference type="EMBL" id="DBA15489.1"/>
    </source>
</evidence>
<evidence type="ECO:0000256" key="4">
    <source>
        <dbReference type="ARBA" id="ARBA00022692"/>
    </source>
</evidence>